<protein>
    <submittedName>
        <fullName evidence="2">Uncharacterized protein</fullName>
    </submittedName>
</protein>
<keyword evidence="3" id="KW-1185">Reference proteome</keyword>
<evidence type="ECO:0000313" key="2">
    <source>
        <dbReference type="EMBL" id="UUY05762.1"/>
    </source>
</evidence>
<proteinExistence type="predicted"/>
<sequence length="83" mass="8681">MSAPTPSPSSRTSTPTPARPVHARRTARSTASMLCVIRTAPIGAPASMTGTAVASSVWSSVTDRRSRWSACPRSARAISGRLE</sequence>
<dbReference type="EMBL" id="CP088295">
    <property type="protein sequence ID" value="UUY05762.1"/>
    <property type="molecule type" value="Genomic_DNA"/>
</dbReference>
<dbReference type="RefSeq" id="WP_353866204.1">
    <property type="nucleotide sequence ID" value="NZ_CP088295.1"/>
</dbReference>
<feature type="region of interest" description="Disordered" evidence="1">
    <location>
        <begin position="1"/>
        <end position="29"/>
    </location>
</feature>
<evidence type="ECO:0000256" key="1">
    <source>
        <dbReference type="SAM" id="MobiDB-lite"/>
    </source>
</evidence>
<name>A0ABY5PM83_9ACTN</name>
<accession>A0ABY5PM83</accession>
<evidence type="ECO:0000313" key="3">
    <source>
        <dbReference type="Proteomes" id="UP001058860"/>
    </source>
</evidence>
<reference evidence="3" key="1">
    <citation type="submission" date="2021-11" db="EMBL/GenBank/DDBJ databases">
        <title>Cultivation dependent microbiological survey of springs from the worlds oldest radium mine currently devoted to the extraction of radon-saturated water.</title>
        <authorList>
            <person name="Kapinusova G."/>
            <person name="Smrhova T."/>
            <person name="Strejcek M."/>
            <person name="Suman J."/>
            <person name="Jani K."/>
            <person name="Pajer P."/>
            <person name="Uhlik O."/>
        </authorList>
    </citation>
    <scope>NUCLEOTIDE SEQUENCE [LARGE SCALE GENOMIC DNA]</scope>
    <source>
        <strain evidence="3">J379</strain>
    </source>
</reference>
<feature type="compositionally biased region" description="Low complexity" evidence="1">
    <location>
        <begin position="1"/>
        <end position="20"/>
    </location>
</feature>
<dbReference type="Proteomes" id="UP001058860">
    <property type="component" value="Chromosome"/>
</dbReference>
<gene>
    <name evidence="2" type="ORF">LRS13_09650</name>
</gene>
<organism evidence="2 3">
    <name type="scientific">Svornostia abyssi</name>
    <dbReference type="NCBI Taxonomy" id="2898438"/>
    <lineage>
        <taxon>Bacteria</taxon>
        <taxon>Bacillati</taxon>
        <taxon>Actinomycetota</taxon>
        <taxon>Thermoleophilia</taxon>
        <taxon>Solirubrobacterales</taxon>
        <taxon>Baekduiaceae</taxon>
        <taxon>Svornostia</taxon>
    </lineage>
</organism>